<dbReference type="EMBL" id="QXFV01003357">
    <property type="protein sequence ID" value="KAE8977495.1"/>
    <property type="molecule type" value="Genomic_DNA"/>
</dbReference>
<dbReference type="Proteomes" id="UP000429607">
    <property type="component" value="Unassembled WGS sequence"/>
</dbReference>
<evidence type="ECO:0000256" key="1">
    <source>
        <dbReference type="SAM" id="MobiDB-lite"/>
    </source>
</evidence>
<evidence type="ECO:0000313" key="3">
    <source>
        <dbReference type="EMBL" id="KAE9323663.1"/>
    </source>
</evidence>
<gene>
    <name evidence="2" type="ORF">PR001_g25111</name>
    <name evidence="3" type="ORF">PR003_g16926</name>
</gene>
<evidence type="ECO:0000313" key="2">
    <source>
        <dbReference type="EMBL" id="KAE8977495.1"/>
    </source>
</evidence>
<proteinExistence type="predicted"/>
<dbReference type="EMBL" id="QXFT01001265">
    <property type="protein sequence ID" value="KAE9323663.1"/>
    <property type="molecule type" value="Genomic_DNA"/>
</dbReference>
<accession>A0A6A3I9I2</accession>
<feature type="compositionally biased region" description="Basic and acidic residues" evidence="1">
    <location>
        <begin position="57"/>
        <end position="80"/>
    </location>
</feature>
<reference evidence="2 4" key="1">
    <citation type="submission" date="2018-09" db="EMBL/GenBank/DDBJ databases">
        <title>Genomic investigation of the strawberry pathogen Phytophthora fragariae indicates pathogenicity is determined by transcriptional variation in three key races.</title>
        <authorList>
            <person name="Adams T.M."/>
            <person name="Armitage A.D."/>
            <person name="Sobczyk M.K."/>
            <person name="Bates H.J."/>
            <person name="Dunwell J.M."/>
            <person name="Nellist C.F."/>
            <person name="Harrison R.J."/>
        </authorList>
    </citation>
    <scope>NUCLEOTIDE SEQUENCE [LARGE SCALE GENOMIC DNA]</scope>
    <source>
        <strain evidence="2 4">SCRP249</strain>
        <strain evidence="3 5">SCRP333</strain>
    </source>
</reference>
<organism evidence="2 4">
    <name type="scientific">Phytophthora rubi</name>
    <dbReference type="NCBI Taxonomy" id="129364"/>
    <lineage>
        <taxon>Eukaryota</taxon>
        <taxon>Sar</taxon>
        <taxon>Stramenopiles</taxon>
        <taxon>Oomycota</taxon>
        <taxon>Peronosporomycetes</taxon>
        <taxon>Peronosporales</taxon>
        <taxon>Peronosporaceae</taxon>
        <taxon>Phytophthora</taxon>
    </lineage>
</organism>
<name>A0A6A3I9I2_9STRA</name>
<dbReference type="Proteomes" id="UP000434957">
    <property type="component" value="Unassembled WGS sequence"/>
</dbReference>
<comment type="caution">
    <text evidence="2">The sequence shown here is derived from an EMBL/GenBank/DDBJ whole genome shotgun (WGS) entry which is preliminary data.</text>
</comment>
<keyword evidence="5" id="KW-1185">Reference proteome</keyword>
<evidence type="ECO:0000313" key="5">
    <source>
        <dbReference type="Proteomes" id="UP000434957"/>
    </source>
</evidence>
<protein>
    <submittedName>
        <fullName evidence="2">Uncharacterized protein</fullName>
    </submittedName>
</protein>
<feature type="region of interest" description="Disordered" evidence="1">
    <location>
        <begin position="51"/>
        <end position="104"/>
    </location>
</feature>
<dbReference type="AlphaFoldDB" id="A0A6A3I9I2"/>
<sequence length="104" mass="11866">MVECASHLIHGWDAHSTLKALLSSLKRGFERKSDAIAWRREVNQQQDIARSMAKEYQSTEKARRTKEHNDALGRREKDELPSLTGDEASNDDSPRSLFQQGSRV</sequence>
<evidence type="ECO:0000313" key="4">
    <source>
        <dbReference type="Proteomes" id="UP000429607"/>
    </source>
</evidence>